<dbReference type="Pfam" id="PF07386">
    <property type="entry name" value="DUF1499"/>
    <property type="match status" value="1"/>
</dbReference>
<sequence length="151" mass="16766">MVRWIIAVIVVLIIGLCVYVSFSNKLPDGLGVTDGLLKACPASPNCISTQAEPSDTIHYIEPIVFTGESKDAQLLIESYMLAKEHGRLVTSSFGYVHFEVKSQLIGYIDDVEFYFPEADSVVHVRSASRVGYSDMGVNRNRVRQIQNLLVN</sequence>
<accession>A0ABR8NUZ2</accession>
<dbReference type="Proteomes" id="UP000604161">
    <property type="component" value="Unassembled WGS sequence"/>
</dbReference>
<dbReference type="InterPro" id="IPR010865">
    <property type="entry name" value="DUF1499"/>
</dbReference>
<name>A0ABR8NUZ2_9GAMM</name>
<proteinExistence type="predicted"/>
<organism evidence="1 2">
    <name type="scientific">Marinomonas colpomeniae</name>
    <dbReference type="NCBI Taxonomy" id="2774408"/>
    <lineage>
        <taxon>Bacteria</taxon>
        <taxon>Pseudomonadati</taxon>
        <taxon>Pseudomonadota</taxon>
        <taxon>Gammaproteobacteria</taxon>
        <taxon>Oceanospirillales</taxon>
        <taxon>Oceanospirillaceae</taxon>
        <taxon>Marinomonas</taxon>
    </lineage>
</organism>
<keyword evidence="2" id="KW-1185">Reference proteome</keyword>
<evidence type="ECO:0000313" key="2">
    <source>
        <dbReference type="Proteomes" id="UP000604161"/>
    </source>
</evidence>
<dbReference type="PANTHER" id="PTHR34801">
    <property type="entry name" value="EXPRESSED PROTEIN"/>
    <property type="match status" value="1"/>
</dbReference>
<evidence type="ECO:0000313" key="1">
    <source>
        <dbReference type="EMBL" id="MBD5769876.1"/>
    </source>
</evidence>
<dbReference type="EMBL" id="JACYFC010000001">
    <property type="protein sequence ID" value="MBD5769876.1"/>
    <property type="molecule type" value="Genomic_DNA"/>
</dbReference>
<dbReference type="RefSeq" id="WP_191593254.1">
    <property type="nucleotide sequence ID" value="NZ_JACYFC010000001.1"/>
</dbReference>
<dbReference type="PANTHER" id="PTHR34801:SF6">
    <property type="entry name" value="SLL1620 PROTEIN"/>
    <property type="match status" value="1"/>
</dbReference>
<gene>
    <name evidence="1" type="ORF">IF202_02325</name>
</gene>
<protein>
    <submittedName>
        <fullName evidence="1">DUF1499 domain-containing protein</fullName>
    </submittedName>
</protein>
<comment type="caution">
    <text evidence="1">The sequence shown here is derived from an EMBL/GenBank/DDBJ whole genome shotgun (WGS) entry which is preliminary data.</text>
</comment>
<dbReference type="PIRSF" id="PIRSF026426">
    <property type="entry name" value="DUF1499"/>
    <property type="match status" value="1"/>
</dbReference>
<reference evidence="1 2" key="1">
    <citation type="submission" date="2020-09" db="EMBL/GenBank/DDBJ databases">
        <title>Marinomonas sp. nov., isolated from the cysticercosis algae of Qingdao, China.</title>
        <authorList>
            <person name="Sun X."/>
        </authorList>
    </citation>
    <scope>NUCLEOTIDE SEQUENCE [LARGE SCALE GENOMIC DNA]</scope>
    <source>
        <strain evidence="1 2">SM2066</strain>
    </source>
</reference>